<keyword evidence="3" id="KW-1185">Reference proteome</keyword>
<dbReference type="AlphaFoldDB" id="A0A512H484"/>
<feature type="region of interest" description="Disordered" evidence="1">
    <location>
        <begin position="1"/>
        <end position="51"/>
    </location>
</feature>
<proteinExistence type="predicted"/>
<gene>
    <name evidence="2" type="ORF">ROR02_04060</name>
</gene>
<organism evidence="2 3">
    <name type="scientific">Pararhodospirillum oryzae</name>
    <dbReference type="NCBI Taxonomy" id="478448"/>
    <lineage>
        <taxon>Bacteria</taxon>
        <taxon>Pseudomonadati</taxon>
        <taxon>Pseudomonadota</taxon>
        <taxon>Alphaproteobacteria</taxon>
        <taxon>Rhodospirillales</taxon>
        <taxon>Rhodospirillaceae</taxon>
        <taxon>Pararhodospirillum</taxon>
    </lineage>
</organism>
<protein>
    <submittedName>
        <fullName evidence="2">Uncharacterized protein</fullName>
    </submittedName>
</protein>
<name>A0A512H484_9PROT</name>
<accession>A0A512H484</accession>
<comment type="caution">
    <text evidence="2">The sequence shown here is derived from an EMBL/GenBank/DDBJ whole genome shotgun (WGS) entry which is preliminary data.</text>
</comment>
<reference evidence="2 3" key="1">
    <citation type="submission" date="2019-07" db="EMBL/GenBank/DDBJ databases">
        <title>Whole genome shotgun sequence of Rhodospirillum oryzae NBRC 107573.</title>
        <authorList>
            <person name="Hosoyama A."/>
            <person name="Uohara A."/>
            <person name="Ohji S."/>
            <person name="Ichikawa N."/>
        </authorList>
    </citation>
    <scope>NUCLEOTIDE SEQUENCE [LARGE SCALE GENOMIC DNA]</scope>
    <source>
        <strain evidence="2 3">NBRC 107573</strain>
    </source>
</reference>
<evidence type="ECO:0000313" key="2">
    <source>
        <dbReference type="EMBL" id="GEO80275.1"/>
    </source>
</evidence>
<evidence type="ECO:0000256" key="1">
    <source>
        <dbReference type="SAM" id="MobiDB-lite"/>
    </source>
</evidence>
<feature type="compositionally biased region" description="Basic and acidic residues" evidence="1">
    <location>
        <begin position="23"/>
        <end position="45"/>
    </location>
</feature>
<dbReference type="EMBL" id="BJZO01000006">
    <property type="protein sequence ID" value="GEO80275.1"/>
    <property type="molecule type" value="Genomic_DNA"/>
</dbReference>
<dbReference type="Proteomes" id="UP000321567">
    <property type="component" value="Unassembled WGS sequence"/>
</dbReference>
<sequence>MGAKPVVEQSGGQDSVADAGCGNEKKGHARETGLEGRRKNGDFRASHGGGRGLLPVRIAGAGVSSHALRGLGLADGRAEVHIFQKQGGKEGARAGTPA</sequence>
<evidence type="ECO:0000313" key="3">
    <source>
        <dbReference type="Proteomes" id="UP000321567"/>
    </source>
</evidence>